<evidence type="ECO:0000313" key="2">
    <source>
        <dbReference type="EMBL" id="VYT71099.1"/>
    </source>
</evidence>
<dbReference type="InterPro" id="IPR011528">
    <property type="entry name" value="NERD"/>
</dbReference>
<protein>
    <submittedName>
        <fullName evidence="2">Nuclease-related domain protein</fullName>
    </submittedName>
</protein>
<dbReference type="EMBL" id="CACRTO010000005">
    <property type="protein sequence ID" value="VYT71099.1"/>
    <property type="molecule type" value="Genomic_DNA"/>
</dbReference>
<proteinExistence type="predicted"/>
<dbReference type="PROSITE" id="PS50965">
    <property type="entry name" value="NERD"/>
    <property type="match status" value="1"/>
</dbReference>
<evidence type="ECO:0000259" key="1">
    <source>
        <dbReference type="PROSITE" id="PS50965"/>
    </source>
</evidence>
<name>A0A6N2YVT4_9CLOT</name>
<feature type="domain" description="NERD" evidence="1">
    <location>
        <begin position="25"/>
        <end position="139"/>
    </location>
</feature>
<accession>A0A6N2YVT4</accession>
<sequence>MNIVIIVTMVVISIIVVFKRRKVNDINLGEEEVNKVLSKLSGYKLLSDIMIRKEDGTSQIDHILIGKKGIFVIETKDYSGTIRGEEYSKYWTQTINKRKNHFYNPIRQNYGHVKSVENLIKEKDIYISLIVFTNRSKLKGLNTDTPVIQVKKLKKFIRKYKSDIKLSNDQIEYIYKCLKKGNVQSPRARRKHVKRIIKNIS</sequence>
<reference evidence="2" key="1">
    <citation type="submission" date="2019-11" db="EMBL/GenBank/DDBJ databases">
        <authorList>
            <person name="Feng L."/>
        </authorList>
    </citation>
    <scope>NUCLEOTIDE SEQUENCE</scope>
    <source>
        <strain evidence="2">CTertiumLFYP3</strain>
    </source>
</reference>
<gene>
    <name evidence="2" type="ORF">CTLFYP3_00499</name>
</gene>
<dbReference type="Pfam" id="PF08378">
    <property type="entry name" value="NERD"/>
    <property type="match status" value="1"/>
</dbReference>
<dbReference type="RefSeq" id="WP_156624635.1">
    <property type="nucleotide sequence ID" value="NZ_CACRTO010000005.1"/>
</dbReference>
<organism evidence="2">
    <name type="scientific">Clostridium tertium</name>
    <dbReference type="NCBI Taxonomy" id="1559"/>
    <lineage>
        <taxon>Bacteria</taxon>
        <taxon>Bacillati</taxon>
        <taxon>Bacillota</taxon>
        <taxon>Clostridia</taxon>
        <taxon>Eubacteriales</taxon>
        <taxon>Clostridiaceae</taxon>
        <taxon>Clostridium</taxon>
    </lineage>
</organism>
<dbReference type="AlphaFoldDB" id="A0A6N2YVT4"/>